<feature type="binding site" evidence="5">
    <location>
        <position position="172"/>
    </location>
    <ligand>
        <name>Mg(2+)</name>
        <dbReference type="ChEBI" id="CHEBI:18420"/>
        <label>2</label>
        <note>catalytic</note>
    </ligand>
</feature>
<dbReference type="EC" id="3.1.13.-" evidence="5"/>
<dbReference type="Pfam" id="PF00929">
    <property type="entry name" value="RNase_T"/>
    <property type="match status" value="1"/>
</dbReference>
<feature type="site" description="Important for substrate binding and specificity" evidence="5">
    <location>
        <position position="21"/>
    </location>
</feature>
<dbReference type="InterPro" id="IPR005987">
    <property type="entry name" value="RNase_T"/>
</dbReference>
<dbReference type="InterPro" id="IPR012337">
    <property type="entry name" value="RNaseH-like_sf"/>
</dbReference>
<evidence type="ECO:0000256" key="2">
    <source>
        <dbReference type="ARBA" id="ARBA00022722"/>
    </source>
</evidence>
<dbReference type="GO" id="GO:0000287">
    <property type="term" value="F:magnesium ion binding"/>
    <property type="evidence" value="ECO:0007669"/>
    <property type="project" value="UniProtKB-UniRule"/>
</dbReference>
<evidence type="ECO:0000256" key="1">
    <source>
        <dbReference type="ARBA" id="ARBA00022694"/>
    </source>
</evidence>
<feature type="site" description="Important for substrate binding and specificity" evidence="5">
    <location>
        <position position="115"/>
    </location>
</feature>
<dbReference type="AlphaFoldDB" id="A0A368BS17"/>
<keyword evidence="2 5" id="KW-0540">Nuclease</keyword>
<dbReference type="GO" id="GO:0045004">
    <property type="term" value="P:DNA replication proofreading"/>
    <property type="evidence" value="ECO:0007669"/>
    <property type="project" value="TreeGrafter"/>
</dbReference>
<comment type="caution">
    <text evidence="7">The sequence shown here is derived from an EMBL/GenBank/DDBJ whole genome shotgun (WGS) entry which is preliminary data.</text>
</comment>
<dbReference type="SUPFAM" id="SSF53098">
    <property type="entry name" value="Ribonuclease H-like"/>
    <property type="match status" value="1"/>
</dbReference>
<feature type="site" description="Important for substrate binding and specificity" evidence="5">
    <location>
        <position position="137"/>
    </location>
</feature>
<keyword evidence="1 5" id="KW-0819">tRNA processing</keyword>
<evidence type="ECO:0000256" key="4">
    <source>
        <dbReference type="ARBA" id="ARBA00022839"/>
    </source>
</evidence>
<evidence type="ECO:0000259" key="6">
    <source>
        <dbReference type="SMART" id="SM00479"/>
    </source>
</evidence>
<proteinExistence type="inferred from homology"/>
<feature type="active site" description="Proton donor/acceptor" evidence="5">
    <location>
        <position position="172"/>
    </location>
</feature>
<sequence>MLKDRFRKFLPVIVDLETGGFDPQKNAILEIAIQLIEQEKSKLILGESHRYHIKPFDGLKVDKEALEFLKLDLNHPLRNAVEEEYALQESFKIINKYKSKYECSRAILVGHNAFFDHSFMLEACIRNNIKKSPFHSFSMIDTVSLGVLATKQTVLAKICKELDIDYDNDEAHSAAYDAMVTAQVFCKIINDFDDINSSIKC</sequence>
<dbReference type="GO" id="GO:0008408">
    <property type="term" value="F:3'-5' exonuclease activity"/>
    <property type="evidence" value="ECO:0007669"/>
    <property type="project" value="TreeGrafter"/>
</dbReference>
<feature type="site" description="Important for substrate binding and specificity" evidence="5">
    <location>
        <position position="68"/>
    </location>
</feature>
<evidence type="ECO:0000256" key="5">
    <source>
        <dbReference type="HAMAP-Rule" id="MF_00157"/>
    </source>
</evidence>
<dbReference type="EMBL" id="QOPC01000001">
    <property type="protein sequence ID" value="RCL39657.1"/>
    <property type="molecule type" value="Genomic_DNA"/>
</dbReference>
<reference evidence="7 8" key="1">
    <citation type="journal article" date="2018" name="Microbiome">
        <title>Fine metagenomic profile of the Mediterranean stratified and mixed water columns revealed by assembly and recruitment.</title>
        <authorList>
            <person name="Haro-Moreno J.M."/>
            <person name="Lopez-Perez M."/>
            <person name="De La Torre J.R."/>
            <person name="Picazo A."/>
            <person name="Camacho A."/>
            <person name="Rodriguez-Valera F."/>
        </authorList>
    </citation>
    <scope>NUCLEOTIDE SEQUENCE [LARGE SCALE GENOMIC DNA]</scope>
    <source>
        <strain evidence="7">MED-G84</strain>
    </source>
</reference>
<dbReference type="InterPro" id="IPR013520">
    <property type="entry name" value="Ribonucl_H"/>
</dbReference>
<gene>
    <name evidence="5" type="primary">rnt</name>
    <name evidence="7" type="ORF">DBW98_00200</name>
</gene>
<dbReference type="PANTHER" id="PTHR30231">
    <property type="entry name" value="DNA POLYMERASE III SUBUNIT EPSILON"/>
    <property type="match status" value="1"/>
</dbReference>
<comment type="cofactor">
    <cofactor evidence="5">
        <name>Mg(2+)</name>
        <dbReference type="ChEBI" id="CHEBI:18420"/>
    </cofactor>
    <text evidence="5">Binds two Mg(2+) per subunit. The active form of the enzyme binds two Mg(2+) ions in its active site. The first Mg(2+) forms only one salt bridge with the protein.</text>
</comment>
<dbReference type="PANTHER" id="PTHR30231:SF2">
    <property type="entry name" value="RIBONUCLEASE T"/>
    <property type="match status" value="1"/>
</dbReference>
<evidence type="ECO:0000256" key="3">
    <source>
        <dbReference type="ARBA" id="ARBA00022801"/>
    </source>
</evidence>
<dbReference type="GO" id="GO:0003676">
    <property type="term" value="F:nucleic acid binding"/>
    <property type="evidence" value="ECO:0007669"/>
    <property type="project" value="InterPro"/>
</dbReference>
<feature type="binding site" evidence="5">
    <location>
        <position position="17"/>
    </location>
    <ligand>
        <name>Mg(2+)</name>
        <dbReference type="ChEBI" id="CHEBI:18420"/>
        <label>2</label>
        <note>catalytic</note>
    </ligand>
</feature>
<dbReference type="SMART" id="SM00479">
    <property type="entry name" value="EXOIII"/>
    <property type="match status" value="1"/>
</dbReference>
<dbReference type="Gene3D" id="3.30.420.10">
    <property type="entry name" value="Ribonuclease H-like superfamily/Ribonuclease H"/>
    <property type="match status" value="1"/>
</dbReference>
<name>A0A368BS17_9GAMM</name>
<feature type="binding site" evidence="5">
    <location>
        <position position="177"/>
    </location>
    <ligand>
        <name>Mg(2+)</name>
        <dbReference type="ChEBI" id="CHEBI:18420"/>
        <label>2</label>
        <note>catalytic</note>
    </ligand>
</feature>
<dbReference type="GO" id="GO:0008033">
    <property type="term" value="P:tRNA processing"/>
    <property type="evidence" value="ECO:0007669"/>
    <property type="project" value="UniProtKB-KW"/>
</dbReference>
<keyword evidence="3 5" id="KW-0378">Hydrolase</keyword>
<comment type="function">
    <text evidence="5">Trims short 3' overhangs of a variety of RNA species, leaving a one or two nucleotide 3' overhang. Responsible for the end-turnover of tRNA: specifically removes the terminal AMP residue from uncharged tRNA (tRNA-C-C-A). Also appears to be involved in tRNA biosynthesis.</text>
</comment>
<comment type="subunit">
    <text evidence="5">Homodimer.</text>
</comment>
<keyword evidence="4 5" id="KW-0269">Exonuclease</keyword>
<dbReference type="Proteomes" id="UP000253032">
    <property type="component" value="Unassembled WGS sequence"/>
</dbReference>
<feature type="domain" description="Exonuclease" evidence="6">
    <location>
        <begin position="10"/>
        <end position="194"/>
    </location>
</feature>
<dbReference type="InterPro" id="IPR036397">
    <property type="entry name" value="RNaseH_sf"/>
</dbReference>
<comment type="similarity">
    <text evidence="5">Belongs to the RNase T family.</text>
</comment>
<feature type="binding site" evidence="5">
    <location>
        <position position="15"/>
    </location>
    <ligand>
        <name>Mg(2+)</name>
        <dbReference type="ChEBI" id="CHEBI:18420"/>
        <label>2</label>
        <note>catalytic</note>
    </ligand>
</feature>
<protein>
    <recommendedName>
        <fullName evidence="5">Ribonuclease T</fullName>
        <ecNumber evidence="5">3.1.13.-</ecNumber>
    </recommendedName>
    <alternativeName>
        <fullName evidence="5">Exoribonuclease T</fullName>
        <shortName evidence="5">RNase T</shortName>
    </alternativeName>
</protein>
<keyword evidence="5" id="KW-0479">Metal-binding</keyword>
<accession>A0A368BS17</accession>
<dbReference type="GO" id="GO:0005829">
    <property type="term" value="C:cytosol"/>
    <property type="evidence" value="ECO:0007669"/>
    <property type="project" value="TreeGrafter"/>
</dbReference>
<dbReference type="GO" id="GO:0016896">
    <property type="term" value="F:RNA exonuclease activity, producing 5'-phosphomonoesters"/>
    <property type="evidence" value="ECO:0007669"/>
    <property type="project" value="UniProtKB-UniRule"/>
</dbReference>
<organism evidence="7 8">
    <name type="scientific">SAR86 cluster bacterium</name>
    <dbReference type="NCBI Taxonomy" id="2030880"/>
    <lineage>
        <taxon>Bacteria</taxon>
        <taxon>Pseudomonadati</taxon>
        <taxon>Pseudomonadota</taxon>
        <taxon>Gammaproteobacteria</taxon>
        <taxon>SAR86 cluster</taxon>
    </lineage>
</organism>
<evidence type="ECO:0000313" key="7">
    <source>
        <dbReference type="EMBL" id="RCL39657.1"/>
    </source>
</evidence>
<dbReference type="HAMAP" id="MF_00157">
    <property type="entry name" value="RNase_T"/>
    <property type="match status" value="1"/>
</dbReference>
<evidence type="ECO:0000313" key="8">
    <source>
        <dbReference type="Proteomes" id="UP000253032"/>
    </source>
</evidence>
<keyword evidence="5" id="KW-0460">Magnesium</keyword>
<feature type="binding site" evidence="5">
    <location>
        <position position="15"/>
    </location>
    <ligand>
        <name>Mg(2+)</name>
        <dbReference type="ChEBI" id="CHEBI:18420"/>
        <label>1</label>
        <note>catalytic</note>
    </ligand>
</feature>